<gene>
    <name evidence="2" type="ORF">UR52_C0031G0007</name>
</gene>
<dbReference type="STRING" id="1618434.UR52_C0031G0007"/>
<keyword evidence="1" id="KW-0472">Membrane</keyword>
<name>A0A0G0DQR0_9BACT</name>
<proteinExistence type="predicted"/>
<reference evidence="2 3" key="1">
    <citation type="journal article" date="2015" name="Nature">
        <title>rRNA introns, odd ribosomes, and small enigmatic genomes across a large radiation of phyla.</title>
        <authorList>
            <person name="Brown C.T."/>
            <person name="Hug L.A."/>
            <person name="Thomas B.C."/>
            <person name="Sharon I."/>
            <person name="Castelle C.J."/>
            <person name="Singh A."/>
            <person name="Wilkins M.J."/>
            <person name="Williams K.H."/>
            <person name="Banfield J.F."/>
        </authorList>
    </citation>
    <scope>NUCLEOTIDE SEQUENCE [LARGE SCALE GENOMIC DNA]</scope>
</reference>
<evidence type="ECO:0000313" key="2">
    <source>
        <dbReference type="EMBL" id="KKP57452.1"/>
    </source>
</evidence>
<dbReference type="AlphaFoldDB" id="A0A0G0DQR0"/>
<accession>A0A0G0DQR0</accession>
<organism evidence="2 3">
    <name type="scientific">Candidatus Gottesmanbacteria bacterium GW2011_GWA1_34_13</name>
    <dbReference type="NCBI Taxonomy" id="1618434"/>
    <lineage>
        <taxon>Bacteria</taxon>
        <taxon>Candidatus Gottesmaniibacteriota</taxon>
    </lineage>
</organism>
<comment type="caution">
    <text evidence="2">The sequence shown here is derived from an EMBL/GenBank/DDBJ whole genome shotgun (WGS) entry which is preliminary data.</text>
</comment>
<dbReference type="Proteomes" id="UP000034176">
    <property type="component" value="Unassembled WGS sequence"/>
</dbReference>
<evidence type="ECO:0000256" key="1">
    <source>
        <dbReference type="SAM" id="Phobius"/>
    </source>
</evidence>
<keyword evidence="1" id="KW-0812">Transmembrane</keyword>
<sequence length="81" mass="9583">MNIWRKISNWESNIEKAPKSDFIRLLVLIFSFSTIFGAFISYSFTSFQARAITKIEKDIRQMEVVRMNLLVKSIENNTYNK</sequence>
<feature type="transmembrane region" description="Helical" evidence="1">
    <location>
        <begin position="21"/>
        <end position="44"/>
    </location>
</feature>
<dbReference type="EMBL" id="LBPN01000031">
    <property type="protein sequence ID" value="KKP57452.1"/>
    <property type="molecule type" value="Genomic_DNA"/>
</dbReference>
<evidence type="ECO:0000313" key="3">
    <source>
        <dbReference type="Proteomes" id="UP000034176"/>
    </source>
</evidence>
<protein>
    <submittedName>
        <fullName evidence="2">Uncharacterized protein</fullName>
    </submittedName>
</protein>
<keyword evidence="1" id="KW-1133">Transmembrane helix</keyword>